<name>K1T2G6_9ZZZZ</name>
<dbReference type="EMBL" id="AJWY01008760">
    <property type="protein sequence ID" value="EKC60310.1"/>
    <property type="molecule type" value="Genomic_DNA"/>
</dbReference>
<sequence>YFLGDPEQIRKLMEAVANQGKK</sequence>
<organism evidence="1">
    <name type="scientific">human gut metagenome</name>
    <dbReference type="NCBI Taxonomy" id="408170"/>
    <lineage>
        <taxon>unclassified sequences</taxon>
        <taxon>metagenomes</taxon>
        <taxon>organismal metagenomes</taxon>
    </lineage>
</organism>
<feature type="non-terminal residue" evidence="1">
    <location>
        <position position="1"/>
    </location>
</feature>
<reference evidence="1" key="1">
    <citation type="journal article" date="2013" name="Environ. Microbiol.">
        <title>Microbiota from the distal guts of lean and obese adolescents exhibit partial functional redundancy besides clear differences in community structure.</title>
        <authorList>
            <person name="Ferrer M."/>
            <person name="Ruiz A."/>
            <person name="Lanza F."/>
            <person name="Haange S.B."/>
            <person name="Oberbach A."/>
            <person name="Till H."/>
            <person name="Bargiela R."/>
            <person name="Campoy C."/>
            <person name="Segura M.T."/>
            <person name="Richter M."/>
            <person name="von Bergen M."/>
            <person name="Seifert J."/>
            <person name="Suarez A."/>
        </authorList>
    </citation>
    <scope>NUCLEOTIDE SEQUENCE</scope>
</reference>
<gene>
    <name evidence="1" type="ORF">LEA_12931</name>
</gene>
<accession>K1T2G6</accession>
<dbReference type="AlphaFoldDB" id="K1T2G6"/>
<proteinExistence type="predicted"/>
<evidence type="ECO:0000313" key="1">
    <source>
        <dbReference type="EMBL" id="EKC60310.1"/>
    </source>
</evidence>
<comment type="caution">
    <text evidence="1">The sequence shown here is derived from an EMBL/GenBank/DDBJ whole genome shotgun (WGS) entry which is preliminary data.</text>
</comment>
<protein>
    <submittedName>
        <fullName evidence="1">Uncharacterized protein</fullName>
    </submittedName>
</protein>